<organism evidence="1 2">
    <name type="scientific">Steinernema carpocapsae</name>
    <name type="common">Entomopathogenic nematode</name>
    <dbReference type="NCBI Taxonomy" id="34508"/>
    <lineage>
        <taxon>Eukaryota</taxon>
        <taxon>Metazoa</taxon>
        <taxon>Ecdysozoa</taxon>
        <taxon>Nematoda</taxon>
        <taxon>Chromadorea</taxon>
        <taxon>Rhabditida</taxon>
        <taxon>Tylenchina</taxon>
        <taxon>Panagrolaimomorpha</taxon>
        <taxon>Strongyloidoidea</taxon>
        <taxon>Steinernematidae</taxon>
        <taxon>Steinernema</taxon>
    </lineage>
</organism>
<proteinExistence type="predicted"/>
<evidence type="ECO:0000313" key="2">
    <source>
        <dbReference type="Proteomes" id="UP000298663"/>
    </source>
</evidence>
<reference evidence="1 2" key="2">
    <citation type="journal article" date="2019" name="G3 (Bethesda)">
        <title>Hybrid Assembly of the Genome of the Entomopathogenic Nematode Steinernema carpocapsae Identifies the X-Chromosome.</title>
        <authorList>
            <person name="Serra L."/>
            <person name="Macchietto M."/>
            <person name="Macias-Munoz A."/>
            <person name="McGill C.J."/>
            <person name="Rodriguez I.M."/>
            <person name="Rodriguez B."/>
            <person name="Murad R."/>
            <person name="Mortazavi A."/>
        </authorList>
    </citation>
    <scope>NUCLEOTIDE SEQUENCE [LARGE SCALE GENOMIC DNA]</scope>
    <source>
        <strain evidence="1 2">ALL</strain>
    </source>
</reference>
<keyword evidence="2" id="KW-1185">Reference proteome</keyword>
<sequence>MYTAKIQPLTFFDSGHHPSFYFQILSSSARSPSVQRWSICQTALRPPTVIVVFYRLSYRSLFLLPLVGRIHYRTRQTIGSNSRFRRLCGSDVTVGKTNQRRKVCAVSCFKNQVAYAPEKRRTYAAKQSLGFRLVPIATGQRVHHFRFINVPADAVNFYIFETQQLSRFSMALDVLAVRTL</sequence>
<accession>A0A4V6YSW2</accession>
<gene>
    <name evidence="1" type="ORF">L596_003407</name>
</gene>
<name>A0A4V6YSW2_STECR</name>
<reference evidence="1 2" key="1">
    <citation type="journal article" date="2015" name="Genome Biol.">
        <title>Comparative genomics of Steinernema reveals deeply conserved gene regulatory networks.</title>
        <authorList>
            <person name="Dillman A.R."/>
            <person name="Macchietto M."/>
            <person name="Porter C.F."/>
            <person name="Rogers A."/>
            <person name="Williams B."/>
            <person name="Antoshechkin I."/>
            <person name="Lee M.M."/>
            <person name="Goodwin Z."/>
            <person name="Lu X."/>
            <person name="Lewis E.E."/>
            <person name="Goodrich-Blair H."/>
            <person name="Stock S.P."/>
            <person name="Adams B.J."/>
            <person name="Sternberg P.W."/>
            <person name="Mortazavi A."/>
        </authorList>
    </citation>
    <scope>NUCLEOTIDE SEQUENCE [LARGE SCALE GENOMIC DNA]</scope>
    <source>
        <strain evidence="1 2">ALL</strain>
    </source>
</reference>
<dbReference type="Proteomes" id="UP000298663">
    <property type="component" value="Chromosome X"/>
</dbReference>
<protein>
    <submittedName>
        <fullName evidence="1">Uncharacterized protein</fullName>
    </submittedName>
</protein>
<dbReference type="AlphaFoldDB" id="A0A4V6YSW2"/>
<evidence type="ECO:0000313" key="1">
    <source>
        <dbReference type="EMBL" id="TMS36173.1"/>
    </source>
</evidence>
<comment type="caution">
    <text evidence="1">The sequence shown here is derived from an EMBL/GenBank/DDBJ whole genome shotgun (WGS) entry which is preliminary data.</text>
</comment>
<dbReference type="EMBL" id="CM016762">
    <property type="protein sequence ID" value="TMS36173.1"/>
    <property type="molecule type" value="Genomic_DNA"/>
</dbReference>
<dbReference type="EMBL" id="AZBU02000001">
    <property type="protein sequence ID" value="TMS36173.1"/>
    <property type="molecule type" value="Genomic_DNA"/>
</dbReference>